<dbReference type="CDD" id="cd13885">
    <property type="entry name" value="CuRO_2_CumA_like"/>
    <property type="match status" value="1"/>
</dbReference>
<dbReference type="EMBL" id="JAJAQI010000055">
    <property type="protein sequence ID" value="MCB4824856.1"/>
    <property type="molecule type" value="Genomic_DNA"/>
</dbReference>
<dbReference type="Pfam" id="PF07732">
    <property type="entry name" value="Cu-oxidase_3"/>
    <property type="match status" value="1"/>
</dbReference>
<evidence type="ECO:0000313" key="7">
    <source>
        <dbReference type="EMBL" id="MCB4824856.1"/>
    </source>
</evidence>
<feature type="domain" description="Plastocyanin-like" evidence="4">
    <location>
        <begin position="172"/>
        <end position="284"/>
    </location>
</feature>
<dbReference type="AlphaFoldDB" id="A0A9X1IHC3"/>
<comment type="caution">
    <text evidence="7">The sequence shown here is derived from an EMBL/GenBank/DDBJ whole genome shotgun (WGS) entry which is preliminary data.</text>
</comment>
<dbReference type="GO" id="GO:0016491">
    <property type="term" value="F:oxidoreductase activity"/>
    <property type="evidence" value="ECO:0007669"/>
    <property type="project" value="UniProtKB-KW"/>
</dbReference>
<feature type="domain" description="Plastocyanin-like" evidence="5">
    <location>
        <begin position="379"/>
        <end position="470"/>
    </location>
</feature>
<evidence type="ECO:0000256" key="2">
    <source>
        <dbReference type="ARBA" id="ARBA00023002"/>
    </source>
</evidence>
<dbReference type="GO" id="GO:0030288">
    <property type="term" value="C:outer membrane-bounded periplasmic space"/>
    <property type="evidence" value="ECO:0007669"/>
    <property type="project" value="TreeGrafter"/>
</dbReference>
<keyword evidence="2" id="KW-0560">Oxidoreductase</keyword>
<keyword evidence="1" id="KW-0479">Metal-binding</keyword>
<dbReference type="PANTHER" id="PTHR11709">
    <property type="entry name" value="MULTI-COPPER OXIDASE"/>
    <property type="match status" value="1"/>
</dbReference>
<protein>
    <submittedName>
        <fullName evidence="7">Multicopper oxidase family protein</fullName>
    </submittedName>
</protein>
<evidence type="ECO:0000313" key="8">
    <source>
        <dbReference type="Proteomes" id="UP001139311"/>
    </source>
</evidence>
<dbReference type="Gene3D" id="2.60.40.420">
    <property type="entry name" value="Cupredoxins - blue copper proteins"/>
    <property type="match status" value="3"/>
</dbReference>
<evidence type="ECO:0000259" key="6">
    <source>
        <dbReference type="Pfam" id="PF07732"/>
    </source>
</evidence>
<feature type="chain" id="PRO_5040883376" evidence="3">
    <location>
        <begin position="34"/>
        <end position="471"/>
    </location>
</feature>
<dbReference type="InterPro" id="IPR001117">
    <property type="entry name" value="Cu-oxidase_2nd"/>
</dbReference>
<dbReference type="InterPro" id="IPR033138">
    <property type="entry name" value="Cu_oxidase_CS"/>
</dbReference>
<feature type="domain" description="Plastocyanin-like" evidence="6">
    <location>
        <begin position="57"/>
        <end position="163"/>
    </location>
</feature>
<dbReference type="SUPFAM" id="SSF49503">
    <property type="entry name" value="Cupredoxins"/>
    <property type="match status" value="3"/>
</dbReference>
<dbReference type="InterPro" id="IPR002355">
    <property type="entry name" value="Cu_oxidase_Cu_BS"/>
</dbReference>
<keyword evidence="8" id="KW-1185">Reference proteome</keyword>
<evidence type="ECO:0000259" key="4">
    <source>
        <dbReference type="Pfam" id="PF00394"/>
    </source>
</evidence>
<dbReference type="PROSITE" id="PS51318">
    <property type="entry name" value="TAT"/>
    <property type="match status" value="1"/>
</dbReference>
<accession>A0A9X1IHC3</accession>
<dbReference type="Pfam" id="PF00394">
    <property type="entry name" value="Cu-oxidase"/>
    <property type="match status" value="1"/>
</dbReference>
<evidence type="ECO:0000256" key="3">
    <source>
        <dbReference type="SAM" id="SignalP"/>
    </source>
</evidence>
<proteinExistence type="predicted"/>
<dbReference type="Pfam" id="PF07731">
    <property type="entry name" value="Cu-oxidase_2"/>
    <property type="match status" value="1"/>
</dbReference>
<dbReference type="GO" id="GO:0005507">
    <property type="term" value="F:copper ion binding"/>
    <property type="evidence" value="ECO:0007669"/>
    <property type="project" value="InterPro"/>
</dbReference>
<dbReference type="Proteomes" id="UP001139311">
    <property type="component" value="Unassembled WGS sequence"/>
</dbReference>
<sequence length="471" mass="50850">MRITTPLELTRRQFWRAGGALALAAALPAGGNAASATSAPASLRLTAAPARAPMVGDDHPATAVWAYGGSVPGPVLRVRQGTRLRAVVENRLDEDTTVHWHGIRLPNAMDGVPGLTQPPIRPGGRFTYEFTPPDAGTFWYHPHDNSLVQQGRGLAGALIVEEAEPPRVDRELVWVIQDWRLTRDAQVAPGFGGRMEAAMAGRLGNTVTVNGRVPDAVRVRSGERVRLRVVNAATARIVALRFEGHRPVVVALDGQPCEPHESVGGRLLLGPAMRADVILDMAGKPGSRHAVIDGFYDRLAYELVALAYERAAPLREHTLDAPVRLPPNPLPEPDLASAERHELVLQGGMMGGMGMMGMRGAAWAINGMSMTGKGDMDMLPLLSLARGRTCMLSLRNETAWWHPMHLHGHSFRVLTRNGTAVAGAEWGDTVLVEPRQTVEVAFVADNPGAWMLHCHVMDHEVSGLMGVLRVA</sequence>
<dbReference type="InterPro" id="IPR045087">
    <property type="entry name" value="Cu-oxidase_fam"/>
</dbReference>
<dbReference type="PROSITE" id="PS00080">
    <property type="entry name" value="MULTICOPPER_OXIDASE2"/>
    <property type="match status" value="1"/>
</dbReference>
<dbReference type="InterPro" id="IPR006311">
    <property type="entry name" value="TAT_signal"/>
</dbReference>
<dbReference type="InterPro" id="IPR008972">
    <property type="entry name" value="Cupredoxin"/>
</dbReference>
<dbReference type="InterPro" id="IPR011707">
    <property type="entry name" value="Cu-oxidase-like_N"/>
</dbReference>
<dbReference type="CDD" id="cd13861">
    <property type="entry name" value="CuRO_1_CumA_like"/>
    <property type="match status" value="1"/>
</dbReference>
<reference evidence="7" key="1">
    <citation type="submission" date="2021-10" db="EMBL/GenBank/DDBJ databases">
        <title>Roseicella aerolatum sp. nov., isolated from aerosols of e-waste dismantling site.</title>
        <authorList>
            <person name="Qin T."/>
        </authorList>
    </citation>
    <scope>NUCLEOTIDE SEQUENCE</scope>
    <source>
        <strain evidence="7">GB24</strain>
    </source>
</reference>
<gene>
    <name evidence="7" type="ORF">LHA35_24295</name>
</gene>
<evidence type="ECO:0000259" key="5">
    <source>
        <dbReference type="Pfam" id="PF07731"/>
    </source>
</evidence>
<organism evidence="7 8">
    <name type="scientific">Roseicella aerolata</name>
    <dbReference type="NCBI Taxonomy" id="2883479"/>
    <lineage>
        <taxon>Bacteria</taxon>
        <taxon>Pseudomonadati</taxon>
        <taxon>Pseudomonadota</taxon>
        <taxon>Alphaproteobacteria</taxon>
        <taxon>Acetobacterales</taxon>
        <taxon>Roseomonadaceae</taxon>
        <taxon>Roseicella</taxon>
    </lineage>
</organism>
<dbReference type="RefSeq" id="WP_226613400.1">
    <property type="nucleotide sequence ID" value="NZ_JAJAQI010000055.1"/>
</dbReference>
<evidence type="ECO:0000256" key="1">
    <source>
        <dbReference type="ARBA" id="ARBA00022723"/>
    </source>
</evidence>
<dbReference type="InterPro" id="IPR011706">
    <property type="entry name" value="Cu-oxidase_C"/>
</dbReference>
<dbReference type="PANTHER" id="PTHR11709:SF2">
    <property type="entry name" value="MULTICOPPER OXIDASE LPR1"/>
    <property type="match status" value="1"/>
</dbReference>
<feature type="signal peptide" evidence="3">
    <location>
        <begin position="1"/>
        <end position="33"/>
    </location>
</feature>
<dbReference type="PROSITE" id="PS00079">
    <property type="entry name" value="MULTICOPPER_OXIDASE1"/>
    <property type="match status" value="1"/>
</dbReference>
<keyword evidence="3" id="KW-0732">Signal</keyword>
<name>A0A9X1IHC3_9PROT</name>